<accession>A0A6B8VDU1</accession>
<dbReference type="Gene3D" id="3.90.180.10">
    <property type="entry name" value="Medium-chain alcohol dehydrogenases, catalytic domain"/>
    <property type="match status" value="1"/>
</dbReference>
<dbReference type="InterPro" id="IPR013154">
    <property type="entry name" value="ADH-like_N"/>
</dbReference>
<dbReference type="EC" id="1.1.1.103" evidence="7"/>
<name>A0A6B8VDU1_9CORY</name>
<organism evidence="7 8">
    <name type="scientific">Corynebacterium comes</name>
    <dbReference type="NCBI Taxonomy" id="2675218"/>
    <lineage>
        <taxon>Bacteria</taxon>
        <taxon>Bacillati</taxon>
        <taxon>Actinomycetota</taxon>
        <taxon>Actinomycetes</taxon>
        <taxon>Mycobacteriales</taxon>
        <taxon>Corynebacteriaceae</taxon>
        <taxon>Corynebacterium</taxon>
    </lineage>
</organism>
<keyword evidence="8" id="KW-1185">Reference proteome</keyword>
<keyword evidence="4 7" id="KW-0560">Oxidoreductase</keyword>
<proteinExistence type="inferred from homology"/>
<evidence type="ECO:0000313" key="7">
    <source>
        <dbReference type="EMBL" id="QGU03402.1"/>
    </source>
</evidence>
<dbReference type="SUPFAM" id="SSF51735">
    <property type="entry name" value="NAD(P)-binding Rossmann-fold domains"/>
    <property type="match status" value="1"/>
</dbReference>
<dbReference type="InterPro" id="IPR050129">
    <property type="entry name" value="Zn_alcohol_dh"/>
</dbReference>
<evidence type="ECO:0000313" key="8">
    <source>
        <dbReference type="Proteomes" id="UP000425178"/>
    </source>
</evidence>
<dbReference type="PROSITE" id="PS00059">
    <property type="entry name" value="ADH_ZINC"/>
    <property type="match status" value="1"/>
</dbReference>
<dbReference type="Pfam" id="PF08240">
    <property type="entry name" value="ADH_N"/>
    <property type="match status" value="1"/>
</dbReference>
<dbReference type="InterPro" id="IPR002328">
    <property type="entry name" value="ADH_Zn_CS"/>
</dbReference>
<evidence type="ECO:0000259" key="6">
    <source>
        <dbReference type="SMART" id="SM00829"/>
    </source>
</evidence>
<dbReference type="SUPFAM" id="SSF50129">
    <property type="entry name" value="GroES-like"/>
    <property type="match status" value="1"/>
</dbReference>
<reference evidence="7 8" key="1">
    <citation type="journal article" date="2021" name="Int. J. Syst. Evol. Microbiol.">
        <title>Classification of three corynebacterial strains isolated from a small paddock in North Rhine-Westphalia: proposal of &lt;i&gt;Corynebacterium kalinowskii&lt;/i&gt; sp. nov., &lt;i&gt;Corynebacterium comes&lt;/i&gt; sp. nov. and &lt;i&gt;Corynebacterium occultum&lt;/i&gt; sp. nov.</title>
        <authorList>
            <person name="Schaffert L."/>
            <person name="Ruwe M."/>
            <person name="Milse J."/>
            <person name="Hanuschka K."/>
            <person name="Ortseifen V."/>
            <person name="Droste J."/>
            <person name="Brandt D."/>
            <person name="Schl L."/>
            <person name="Kutter Y."/>
            <person name="Vinke S."/>
            <person name="Vieh P."/>
            <person name="Jacob L."/>
            <person name="L N.C."/>
            <person name="Schulte-Berndt E."/>
            <person name="Hain C."/>
            <person name="Linder M."/>
            <person name="Schmidt P."/>
            <person name="Wollenschl L."/>
            <person name="Luttermann T."/>
            <person name="Thieme E."/>
            <person name="Hassa J."/>
            <person name="Haak M."/>
            <person name="Wittchen M."/>
            <person name="Mentz A."/>
            <person name="Persicke M."/>
            <person name="Busche T."/>
            <person name="R C."/>
        </authorList>
    </citation>
    <scope>NUCLEOTIDE SEQUENCE [LARGE SCALE GENOMIC DNA]</scope>
    <source>
        <strain evidence="7 8">2019</strain>
    </source>
</reference>
<comment type="cofactor">
    <cofactor evidence="1 5">
        <name>Zn(2+)</name>
        <dbReference type="ChEBI" id="CHEBI:29105"/>
    </cofactor>
</comment>
<dbReference type="SMART" id="SM00829">
    <property type="entry name" value="PKS_ER"/>
    <property type="match status" value="1"/>
</dbReference>
<dbReference type="PANTHER" id="PTHR43401:SF2">
    <property type="entry name" value="L-THREONINE 3-DEHYDROGENASE"/>
    <property type="match status" value="1"/>
</dbReference>
<gene>
    <name evidence="7" type="primary">tdh1</name>
    <name evidence="7" type="ORF">CETAM_00545</name>
</gene>
<evidence type="ECO:0000256" key="1">
    <source>
        <dbReference type="ARBA" id="ARBA00001947"/>
    </source>
</evidence>
<dbReference type="GO" id="GO:0008270">
    <property type="term" value="F:zinc ion binding"/>
    <property type="evidence" value="ECO:0007669"/>
    <property type="project" value="InterPro"/>
</dbReference>
<dbReference type="InterPro" id="IPR013149">
    <property type="entry name" value="ADH-like_C"/>
</dbReference>
<dbReference type="InterPro" id="IPR020843">
    <property type="entry name" value="ER"/>
</dbReference>
<dbReference type="InterPro" id="IPR011032">
    <property type="entry name" value="GroES-like_sf"/>
</dbReference>
<dbReference type="EMBL" id="CP046453">
    <property type="protein sequence ID" value="QGU03402.1"/>
    <property type="molecule type" value="Genomic_DNA"/>
</dbReference>
<dbReference type="InterPro" id="IPR036291">
    <property type="entry name" value="NAD(P)-bd_dom_sf"/>
</dbReference>
<dbReference type="KEGG" id="ccoe:CETAM_00545"/>
<keyword evidence="2 5" id="KW-0479">Metal-binding</keyword>
<dbReference type="AlphaFoldDB" id="A0A6B8VDU1"/>
<dbReference type="Proteomes" id="UP000425178">
    <property type="component" value="Chromosome"/>
</dbReference>
<dbReference type="GO" id="GO:0008743">
    <property type="term" value="F:L-threonine 3-dehydrogenase activity"/>
    <property type="evidence" value="ECO:0007669"/>
    <property type="project" value="UniProtKB-EC"/>
</dbReference>
<protein>
    <submittedName>
        <fullName evidence="7">L-threonine 3-dehydrogenase</fullName>
        <ecNumber evidence="7">1.1.1.103</ecNumber>
    </submittedName>
</protein>
<dbReference type="Gene3D" id="3.40.50.720">
    <property type="entry name" value="NAD(P)-binding Rossmann-like Domain"/>
    <property type="match status" value="1"/>
</dbReference>
<evidence type="ECO:0000256" key="5">
    <source>
        <dbReference type="RuleBase" id="RU361277"/>
    </source>
</evidence>
<keyword evidence="3 5" id="KW-0862">Zinc</keyword>
<dbReference type="Pfam" id="PF00107">
    <property type="entry name" value="ADH_zinc_N"/>
    <property type="match status" value="1"/>
</dbReference>
<evidence type="ECO:0000256" key="2">
    <source>
        <dbReference type="ARBA" id="ARBA00022723"/>
    </source>
</evidence>
<dbReference type="RefSeq" id="WP_156226593.1">
    <property type="nucleotide sequence ID" value="NZ_CP046453.1"/>
</dbReference>
<feature type="domain" description="Enoyl reductase (ER)" evidence="6">
    <location>
        <begin position="12"/>
        <end position="343"/>
    </location>
</feature>
<evidence type="ECO:0000256" key="4">
    <source>
        <dbReference type="ARBA" id="ARBA00023002"/>
    </source>
</evidence>
<evidence type="ECO:0000256" key="3">
    <source>
        <dbReference type="ARBA" id="ARBA00022833"/>
    </source>
</evidence>
<dbReference type="PANTHER" id="PTHR43401">
    <property type="entry name" value="L-THREONINE 3-DEHYDROGENASE"/>
    <property type="match status" value="1"/>
</dbReference>
<comment type="similarity">
    <text evidence="5">Belongs to the zinc-containing alcohol dehydrogenase family.</text>
</comment>
<sequence>MRAIIKPGPQPGAEYQINAPEPIEVPAGHIKVQIAAASVCGSDRSMYQYNDAAAAFRPELPKIMGHEGSGTIVEIGGGITGFTPGDRVAFDSHVACYACFQCQNDNPHLCENMQLLGYHTDGLFAEYVVVPVQAAFKLPHDFNLEEAALLEPAGVAMHAIQASEQPLLSKRVLITGGGPVGLFIAELARIAGAAKVVVVEPNPYRREFAESLGAIGMEPNESIPEQLREMSQDRHGFDVGFEASGHPSSFPTILNSLRTGGTFVSVGFGRSLGEFDAAEYLNRRNITFKGCFGRRLWSTWDLLSVLIAEDKLKLSTFITHRLPLSEFERAIELLSEDSCKVILLPQES</sequence>